<dbReference type="PANTHER" id="PTHR12592:SF0">
    <property type="entry name" value="ATP-DEPENDENT (S)-NAD(P)H-HYDRATE DEHYDRATASE"/>
    <property type="match status" value="1"/>
</dbReference>
<comment type="catalytic activity">
    <reaction evidence="12">
        <text>(6S)-NADHX + ADP = AMP + phosphate + NADH + H(+)</text>
        <dbReference type="Rhea" id="RHEA:32223"/>
        <dbReference type="ChEBI" id="CHEBI:15378"/>
        <dbReference type="ChEBI" id="CHEBI:43474"/>
        <dbReference type="ChEBI" id="CHEBI:57945"/>
        <dbReference type="ChEBI" id="CHEBI:64074"/>
        <dbReference type="ChEBI" id="CHEBI:456215"/>
        <dbReference type="ChEBI" id="CHEBI:456216"/>
        <dbReference type="EC" id="4.2.1.136"/>
    </reaction>
</comment>
<comment type="similarity">
    <text evidence="3">In the C-terminal section; belongs to the NnrD/CARKD family.</text>
</comment>
<organism evidence="16">
    <name type="scientific">termite gut metagenome</name>
    <dbReference type="NCBI Taxonomy" id="433724"/>
    <lineage>
        <taxon>unclassified sequences</taxon>
        <taxon>metagenomes</taxon>
        <taxon>organismal metagenomes</taxon>
    </lineage>
</organism>
<reference evidence="16" key="1">
    <citation type="submission" date="2019-03" db="EMBL/GenBank/DDBJ databases">
        <title>Single cell metagenomics reveals metabolic interactions within the superorganism composed of flagellate Streblomastix strix and complex community of Bacteroidetes bacteria on its surface.</title>
        <authorList>
            <person name="Treitli S.C."/>
            <person name="Kolisko M."/>
            <person name="Husnik F."/>
            <person name="Keeling P."/>
            <person name="Hampl V."/>
        </authorList>
    </citation>
    <scope>NUCLEOTIDE SEQUENCE</scope>
    <source>
        <strain evidence="16">STM</strain>
    </source>
</reference>
<proteinExistence type="inferred from homology"/>
<comment type="catalytic activity">
    <reaction evidence="13">
        <text>(6S)-NADPHX + ADP = AMP + phosphate + NADPH + H(+)</text>
        <dbReference type="Rhea" id="RHEA:32235"/>
        <dbReference type="ChEBI" id="CHEBI:15378"/>
        <dbReference type="ChEBI" id="CHEBI:43474"/>
        <dbReference type="ChEBI" id="CHEBI:57783"/>
        <dbReference type="ChEBI" id="CHEBI:64076"/>
        <dbReference type="ChEBI" id="CHEBI:456215"/>
        <dbReference type="ChEBI" id="CHEBI:456216"/>
        <dbReference type="EC" id="4.2.1.136"/>
    </reaction>
</comment>
<evidence type="ECO:0000259" key="15">
    <source>
        <dbReference type="PROSITE" id="PS51385"/>
    </source>
</evidence>
<feature type="domain" description="YjeF N-terminal" evidence="15">
    <location>
        <begin position="1"/>
        <end position="57"/>
    </location>
</feature>
<keyword evidence="7" id="KW-0521">NADP</keyword>
<dbReference type="GO" id="GO:0110051">
    <property type="term" value="P:metabolite repair"/>
    <property type="evidence" value="ECO:0007669"/>
    <property type="project" value="TreeGrafter"/>
</dbReference>
<evidence type="ECO:0000256" key="7">
    <source>
        <dbReference type="ARBA" id="ARBA00022857"/>
    </source>
</evidence>
<dbReference type="Pfam" id="PF01256">
    <property type="entry name" value="Carb_kinase"/>
    <property type="match status" value="1"/>
</dbReference>
<evidence type="ECO:0000313" key="16">
    <source>
        <dbReference type="EMBL" id="KAA6324199.1"/>
    </source>
</evidence>
<evidence type="ECO:0000256" key="1">
    <source>
        <dbReference type="ARBA" id="ARBA00001958"/>
    </source>
</evidence>
<evidence type="ECO:0000259" key="14">
    <source>
        <dbReference type="PROSITE" id="PS51383"/>
    </source>
</evidence>
<dbReference type="PANTHER" id="PTHR12592">
    <property type="entry name" value="ATP-DEPENDENT (S)-NAD(P)H-HYDRATE DEHYDRATASE FAMILY MEMBER"/>
    <property type="match status" value="1"/>
</dbReference>
<evidence type="ECO:0000256" key="11">
    <source>
        <dbReference type="ARBA" id="ARBA00032624"/>
    </source>
</evidence>
<evidence type="ECO:0000256" key="9">
    <source>
        <dbReference type="ARBA" id="ARBA00023239"/>
    </source>
</evidence>
<feature type="non-terminal residue" evidence="16">
    <location>
        <position position="1"/>
    </location>
</feature>
<evidence type="ECO:0000256" key="3">
    <source>
        <dbReference type="ARBA" id="ARBA00009524"/>
    </source>
</evidence>
<dbReference type="SUPFAM" id="SSF53613">
    <property type="entry name" value="Ribokinase-like"/>
    <property type="match status" value="1"/>
</dbReference>
<dbReference type="PROSITE" id="PS01050">
    <property type="entry name" value="YJEF_C_2"/>
    <property type="match status" value="1"/>
</dbReference>
<dbReference type="GO" id="GO:0052855">
    <property type="term" value="F:ADP-dependent NAD(P)H-hydrate dehydratase activity"/>
    <property type="evidence" value="ECO:0007669"/>
    <property type="project" value="UniProtKB-EC"/>
</dbReference>
<dbReference type="InterPro" id="IPR000631">
    <property type="entry name" value="CARKD"/>
</dbReference>
<comment type="cofactor">
    <cofactor evidence="1">
        <name>K(+)</name>
        <dbReference type="ChEBI" id="CHEBI:29103"/>
    </cofactor>
</comment>
<evidence type="ECO:0000256" key="13">
    <source>
        <dbReference type="ARBA" id="ARBA00049209"/>
    </source>
</evidence>
<evidence type="ECO:0000256" key="8">
    <source>
        <dbReference type="ARBA" id="ARBA00023027"/>
    </source>
</evidence>
<keyword evidence="9" id="KW-0456">Lyase</keyword>
<dbReference type="PROSITE" id="PS51383">
    <property type="entry name" value="YJEF_C_3"/>
    <property type="match status" value="1"/>
</dbReference>
<dbReference type="Gene3D" id="3.40.50.10260">
    <property type="entry name" value="YjeF N-terminal domain"/>
    <property type="match status" value="1"/>
</dbReference>
<gene>
    <name evidence="16" type="ORF">EZS27_026446</name>
</gene>
<evidence type="ECO:0000256" key="10">
    <source>
        <dbReference type="ARBA" id="ARBA00025153"/>
    </source>
</evidence>
<dbReference type="SUPFAM" id="SSF64153">
    <property type="entry name" value="YjeF N-terminal domain-like"/>
    <property type="match status" value="1"/>
</dbReference>
<comment type="function">
    <text evidence="10">Bifunctional enzyme that catalyzes the epimerization of the S- and R-forms of NAD(P)HX and the dehydration of the S-form of NAD(P)HX at the expense of ADP, which is converted to AMP. This allows the repair of both epimers of NAD(P)HX, a damaged form of NAD(P)H that is a result of enzymatic or heat-dependent hydration.</text>
</comment>
<evidence type="ECO:0000256" key="6">
    <source>
        <dbReference type="ARBA" id="ARBA00022840"/>
    </source>
</evidence>
<dbReference type="GO" id="GO:0005524">
    <property type="term" value="F:ATP binding"/>
    <property type="evidence" value="ECO:0007669"/>
    <property type="project" value="UniProtKB-KW"/>
</dbReference>
<evidence type="ECO:0000256" key="12">
    <source>
        <dbReference type="ARBA" id="ARBA00048238"/>
    </source>
</evidence>
<dbReference type="CDD" id="cd01171">
    <property type="entry name" value="YXKO-related"/>
    <property type="match status" value="1"/>
</dbReference>
<dbReference type="AlphaFoldDB" id="A0A5J4QSM3"/>
<dbReference type="HAMAP" id="MF_01965">
    <property type="entry name" value="NADHX_dehydratase"/>
    <property type="match status" value="1"/>
</dbReference>
<protein>
    <recommendedName>
        <fullName evidence="4">ADP-dependent NAD(P)H-hydrate dehydratase</fullName>
        <ecNumber evidence="4">4.2.1.136</ecNumber>
    </recommendedName>
    <alternativeName>
        <fullName evidence="11">Nicotinamide nucleotide repair protein</fullName>
    </alternativeName>
</protein>
<dbReference type="InterPro" id="IPR017953">
    <property type="entry name" value="Carbohydrate_kinase_pred_CS"/>
</dbReference>
<dbReference type="EC" id="4.2.1.136" evidence="4"/>
<keyword evidence="6" id="KW-0067">ATP-binding</keyword>
<keyword evidence="5" id="KW-0547">Nucleotide-binding</keyword>
<dbReference type="PROSITE" id="PS51385">
    <property type="entry name" value="YJEF_N"/>
    <property type="match status" value="1"/>
</dbReference>
<evidence type="ECO:0000256" key="5">
    <source>
        <dbReference type="ARBA" id="ARBA00022741"/>
    </source>
</evidence>
<dbReference type="Gene3D" id="3.40.1190.20">
    <property type="match status" value="1"/>
</dbReference>
<dbReference type="EMBL" id="SNRY01002627">
    <property type="protein sequence ID" value="KAA6324199.1"/>
    <property type="molecule type" value="Genomic_DNA"/>
</dbReference>
<dbReference type="InterPro" id="IPR004443">
    <property type="entry name" value="YjeF_N_dom"/>
</dbReference>
<dbReference type="NCBIfam" id="TIGR00196">
    <property type="entry name" value="yjeF_cterm"/>
    <property type="match status" value="1"/>
</dbReference>
<dbReference type="GO" id="GO:0052856">
    <property type="term" value="F:NAD(P)HX epimerase activity"/>
    <property type="evidence" value="ECO:0007669"/>
    <property type="project" value="TreeGrafter"/>
</dbReference>
<dbReference type="InterPro" id="IPR036652">
    <property type="entry name" value="YjeF_N_dom_sf"/>
</dbReference>
<name>A0A5J4QSM3_9ZZZZ</name>
<feature type="domain" description="YjeF C-terminal" evidence="14">
    <location>
        <begin position="67"/>
        <end position="340"/>
    </location>
</feature>
<evidence type="ECO:0000256" key="4">
    <source>
        <dbReference type="ARBA" id="ARBA00013129"/>
    </source>
</evidence>
<comment type="caution">
    <text evidence="16">The sequence shown here is derived from an EMBL/GenBank/DDBJ whole genome shotgun (WGS) entry which is preliminary data.</text>
</comment>
<evidence type="ECO:0000256" key="2">
    <source>
        <dbReference type="ARBA" id="ARBA00006001"/>
    </source>
</evidence>
<comment type="similarity">
    <text evidence="2">In the N-terminal section; belongs to the NnrE/AIBP family.</text>
</comment>
<sequence>SGLGSEECLHNNWECVVRADFTLSLQLPKLAFLFSENEDIIGEWQLLDIGLSLEGIEKIASNYSLVEEEEIRSLIKPRKKFSHKGDFGHALLIAGSYGMAGASILAARACLRSGVGQITIHAPICNNDILQVTVPEAIVKQDVDEHYFSWPADTDAYQALGIGPGLGTSEETEDALLKQLKKCQLPTVIDADALNLLAKNRDALKSLPPNSILTPHLKELERLTGKCQDSYERLNRACELAQAFHVYIILKGAYSVLITPHKECFFNPTGNTGMATAGSGDVLTGVILALLAQGYAVEEAAKIGVFIHGLAGDFAWERLGMISLTAGDIINFLPEAWKYINNQ</sequence>
<keyword evidence="8" id="KW-0520">NAD</keyword>
<accession>A0A5J4QSM3</accession>
<dbReference type="InterPro" id="IPR029056">
    <property type="entry name" value="Ribokinase-like"/>
</dbReference>